<feature type="non-terminal residue" evidence="1">
    <location>
        <position position="1"/>
    </location>
</feature>
<dbReference type="GO" id="GO:0000287">
    <property type="term" value="F:magnesium ion binding"/>
    <property type="evidence" value="ECO:0007669"/>
    <property type="project" value="TreeGrafter"/>
</dbReference>
<dbReference type="EMBL" id="AEUN01000526">
    <property type="protein sequence ID" value="EHJ06943.1"/>
    <property type="molecule type" value="Genomic_DNA"/>
</dbReference>
<keyword evidence="2" id="KW-1185">Reference proteome</keyword>
<gene>
    <name evidence="1" type="ORF">SS7213T_11725</name>
</gene>
<protein>
    <recommendedName>
        <fullName evidence="3">Hydrolase</fullName>
    </recommendedName>
</protein>
<proteinExistence type="predicted"/>
<dbReference type="PANTHER" id="PTHR10000">
    <property type="entry name" value="PHOSPHOSERINE PHOSPHATASE"/>
    <property type="match status" value="1"/>
</dbReference>
<accession>G5JLH8</accession>
<dbReference type="PATRIC" id="fig|911238.3.peg.2069"/>
<dbReference type="InterPro" id="IPR023214">
    <property type="entry name" value="HAD_sf"/>
</dbReference>
<dbReference type="RefSeq" id="WP_002465028.1">
    <property type="nucleotide sequence ID" value="NZ_AEUN01000526.1"/>
</dbReference>
<reference evidence="1 2" key="1">
    <citation type="journal article" date="2012" name="BMC Genomics">
        <title>Comparative genomic analysis of the genus Staphylococcus including Staphylococcus aureus and its newly described sister species Staphylococcus simiae.</title>
        <authorList>
            <person name="Suzuki H."/>
            <person name="Lefebure T."/>
            <person name="Pavinski Bitar P."/>
            <person name="Stanhope M.J."/>
        </authorList>
    </citation>
    <scope>NUCLEOTIDE SEQUENCE [LARGE SCALE GENOMIC DNA]</scope>
    <source>
        <strain evidence="1 2">CCM 7213</strain>
    </source>
</reference>
<name>G5JLH8_9STAP</name>
<evidence type="ECO:0000313" key="2">
    <source>
        <dbReference type="Proteomes" id="UP000005413"/>
    </source>
</evidence>
<evidence type="ECO:0000313" key="1">
    <source>
        <dbReference type="EMBL" id="EHJ06943.1"/>
    </source>
</evidence>
<organism evidence="1 2">
    <name type="scientific">Staphylococcus simiae CCM 7213 = CCUG 51256</name>
    <dbReference type="NCBI Taxonomy" id="911238"/>
    <lineage>
        <taxon>Bacteria</taxon>
        <taxon>Bacillati</taxon>
        <taxon>Bacillota</taxon>
        <taxon>Bacilli</taxon>
        <taxon>Bacillales</taxon>
        <taxon>Staphylococcaceae</taxon>
        <taxon>Staphylococcus</taxon>
    </lineage>
</organism>
<dbReference type="OrthoDB" id="1650327at2"/>
<comment type="caution">
    <text evidence="1">The sequence shown here is derived from an EMBL/GenBank/DDBJ whole genome shotgun (WGS) entry which is preliminary data.</text>
</comment>
<dbReference type="InterPro" id="IPR036412">
    <property type="entry name" value="HAD-like_sf"/>
</dbReference>
<dbReference type="Proteomes" id="UP000005413">
    <property type="component" value="Unassembled WGS sequence"/>
</dbReference>
<dbReference type="AlphaFoldDB" id="G5JLH8"/>
<dbReference type="Gene3D" id="3.40.50.1000">
    <property type="entry name" value="HAD superfamily/HAD-like"/>
    <property type="match status" value="1"/>
</dbReference>
<dbReference type="PANTHER" id="PTHR10000:SF53">
    <property type="entry name" value="5-AMINO-6-(5-PHOSPHO-D-RIBITYLAMINO)URACIL PHOSPHATASE YBJI-RELATED"/>
    <property type="match status" value="1"/>
</dbReference>
<sequence length="223" mass="25320">GHELIFASARPIRDLLPVLPAEFHNHTLIGANGAMYSHQQHIQVIRPISHQMYQYLITIITKYNLDYIIDDDWNYAAHIGADNAIYERLDPHKLAHCISMSQISAPIKVILLNVEPTAIAAIQKELTQYQNHLEIINHSNELNIDITAKDINKYTALQYIYGQNVDYIAFGNDHNDIVMLQHASQGYIVGPSPHDTSIIIDMPIIQHLSNDTQELAHKILSFI</sequence>
<dbReference type="GO" id="GO:0005829">
    <property type="term" value="C:cytosol"/>
    <property type="evidence" value="ECO:0007669"/>
    <property type="project" value="TreeGrafter"/>
</dbReference>
<dbReference type="Gene3D" id="3.30.1240.10">
    <property type="match status" value="1"/>
</dbReference>
<dbReference type="SUPFAM" id="SSF56784">
    <property type="entry name" value="HAD-like"/>
    <property type="match status" value="1"/>
</dbReference>
<evidence type="ECO:0008006" key="3">
    <source>
        <dbReference type="Google" id="ProtNLM"/>
    </source>
</evidence>
<dbReference type="Pfam" id="PF08282">
    <property type="entry name" value="Hydrolase_3"/>
    <property type="match status" value="1"/>
</dbReference>
<dbReference type="GO" id="GO:0016791">
    <property type="term" value="F:phosphatase activity"/>
    <property type="evidence" value="ECO:0007669"/>
    <property type="project" value="TreeGrafter"/>
</dbReference>